<comment type="subcellular location">
    <subcellularLocation>
        <location evidence="3">Membrane</location>
        <topology evidence="3">Multi-pass membrane protein</topology>
    </subcellularLocation>
</comment>
<dbReference type="GO" id="GO:0006465">
    <property type="term" value="P:signal peptide processing"/>
    <property type="evidence" value="ECO:0007669"/>
    <property type="project" value="InterPro"/>
</dbReference>
<organism evidence="5">
    <name type="scientific">Candidatus Berkiella cookevillensis</name>
    <dbReference type="NCBI Taxonomy" id="437022"/>
    <lineage>
        <taxon>Bacteria</taxon>
        <taxon>Pseudomonadati</taxon>
        <taxon>Pseudomonadota</taxon>
        <taxon>Gammaproteobacteria</taxon>
        <taxon>Candidatus Berkiellales</taxon>
        <taxon>Candidatus Berkiellaceae</taxon>
        <taxon>Candidatus Berkiella</taxon>
    </lineage>
</organism>
<evidence type="ECO:0000256" key="1">
    <source>
        <dbReference type="ARBA" id="ARBA00009370"/>
    </source>
</evidence>
<comment type="catalytic activity">
    <reaction evidence="3">
        <text>Cleavage of hydrophobic, N-terminal signal or leader sequences from secreted and periplasmic proteins.</text>
        <dbReference type="EC" id="3.4.21.89"/>
    </reaction>
</comment>
<keyword evidence="3" id="KW-0812">Transmembrane</keyword>
<dbReference type="InterPro" id="IPR036286">
    <property type="entry name" value="LexA/Signal_pep-like_sf"/>
</dbReference>
<keyword evidence="3" id="KW-0645">Protease</keyword>
<dbReference type="OrthoDB" id="9802919at2"/>
<feature type="transmembrane region" description="Helical" evidence="3">
    <location>
        <begin position="12"/>
        <end position="33"/>
    </location>
</feature>
<feature type="transmembrane region" description="Helical" evidence="3">
    <location>
        <begin position="45"/>
        <end position="69"/>
    </location>
</feature>
<evidence type="ECO:0000259" key="4">
    <source>
        <dbReference type="Pfam" id="PF10502"/>
    </source>
</evidence>
<dbReference type="AlphaFoldDB" id="A0A0Q9YL56"/>
<name>A0A0Q9YL56_9GAMM</name>
<comment type="similarity">
    <text evidence="1 3">Belongs to the peptidase S26 family.</text>
</comment>
<evidence type="ECO:0000313" key="6">
    <source>
        <dbReference type="EMBL" id="MCS5709747.1"/>
    </source>
</evidence>
<dbReference type="GO" id="GO:0016020">
    <property type="term" value="C:membrane"/>
    <property type="evidence" value="ECO:0007669"/>
    <property type="project" value="UniProtKB-SubCell"/>
</dbReference>
<dbReference type="GO" id="GO:0004252">
    <property type="term" value="F:serine-type endopeptidase activity"/>
    <property type="evidence" value="ECO:0007669"/>
    <property type="project" value="InterPro"/>
</dbReference>
<keyword evidence="3 5" id="KW-0378">Hydrolase</keyword>
<reference evidence="6" key="3">
    <citation type="submission" date="2021-06" db="EMBL/GenBank/DDBJ databases">
        <title>Genomic Description and Analysis of Intracellular Bacteria, Candidatus Berkiella cookevillensis and Candidatus Berkiella aquae.</title>
        <authorList>
            <person name="Kidane D.T."/>
            <person name="Mehari Y.T."/>
            <person name="Rice F.C."/>
            <person name="Arivett B.A."/>
            <person name="Farone A.L."/>
            <person name="Berk S.G."/>
            <person name="Farone M.B."/>
        </authorList>
    </citation>
    <scope>NUCLEOTIDE SEQUENCE</scope>
    <source>
        <strain evidence="6">CC99</strain>
    </source>
</reference>
<dbReference type="InterPro" id="IPR019533">
    <property type="entry name" value="Peptidase_S26"/>
</dbReference>
<keyword evidence="3" id="KW-0472">Membrane</keyword>
<dbReference type="Pfam" id="PF10502">
    <property type="entry name" value="Peptidase_S26"/>
    <property type="match status" value="1"/>
</dbReference>
<dbReference type="PANTHER" id="PTHR43390:SF1">
    <property type="entry name" value="CHLOROPLAST PROCESSING PEPTIDASE"/>
    <property type="match status" value="1"/>
</dbReference>
<dbReference type="EMBL" id="LKHV02000002">
    <property type="protein sequence ID" value="MCS5709747.1"/>
    <property type="molecule type" value="Genomic_DNA"/>
</dbReference>
<feature type="domain" description="Peptidase S26" evidence="4">
    <location>
        <begin position="53"/>
        <end position="201"/>
    </location>
</feature>
<protein>
    <recommendedName>
        <fullName evidence="2 3">Signal peptidase I</fullName>
        <ecNumber evidence="3">3.4.21.89</ecNumber>
    </recommendedName>
</protein>
<dbReference type="SUPFAM" id="SSF51306">
    <property type="entry name" value="LexA/Signal peptidase"/>
    <property type="match status" value="1"/>
</dbReference>
<dbReference type="Gene3D" id="2.10.109.10">
    <property type="entry name" value="Umud Fragment, subunit A"/>
    <property type="match status" value="1"/>
</dbReference>
<sequence length="247" mass="28700">MLFELLPAVSSALILSLLALIICLAINIILFIAKRFQGKKSNYKVPLLKSFCYIFLISFSIIFPLKYYFGPFRIAHDLMSPNLLRNDIITIKRPNKNDTFKAGDLILFIFDDPITTYTTRIIGVAGDVINFHNGKIWLNGNLLEQPTGQQMNIDNTTFDVYYESVNNRQYNILKNTIEKNNSYSQKITVPDGKFFCLLDARYFYNSAFTTPCLIDEKQIFGYIRNILCSWDSKNNQFRRDRFFKVPD</sequence>
<dbReference type="EC" id="3.4.21.89" evidence="3"/>
<evidence type="ECO:0000313" key="7">
    <source>
        <dbReference type="Proteomes" id="UP000051494"/>
    </source>
</evidence>
<dbReference type="GO" id="GO:0009003">
    <property type="term" value="F:signal peptidase activity"/>
    <property type="evidence" value="ECO:0007669"/>
    <property type="project" value="UniProtKB-EC"/>
</dbReference>
<dbReference type="PRINTS" id="PR00727">
    <property type="entry name" value="LEADERPTASE"/>
</dbReference>
<keyword evidence="3" id="KW-1133">Transmembrane helix</keyword>
<comment type="caution">
    <text evidence="5">The sequence shown here is derived from an EMBL/GenBank/DDBJ whole genome shotgun (WGS) entry which is preliminary data.</text>
</comment>
<proteinExistence type="inferred from homology"/>
<dbReference type="Proteomes" id="UP000051494">
    <property type="component" value="Unassembled WGS sequence"/>
</dbReference>
<gene>
    <name evidence="5" type="primary">sipP</name>
    <name evidence="6" type="synonym">lepB</name>
    <name evidence="6" type="ORF">CC99x_012645</name>
    <name evidence="5" type="ORF">CC99x_02520</name>
</gene>
<evidence type="ECO:0000313" key="5">
    <source>
        <dbReference type="EMBL" id="KRG17233.1"/>
    </source>
</evidence>
<accession>A0A0Q9YL56</accession>
<evidence type="ECO:0000256" key="2">
    <source>
        <dbReference type="ARBA" id="ARBA00019232"/>
    </source>
</evidence>
<keyword evidence="7" id="KW-1185">Reference proteome</keyword>
<dbReference type="NCBIfam" id="TIGR02227">
    <property type="entry name" value="sigpep_I_bact"/>
    <property type="match status" value="1"/>
</dbReference>
<dbReference type="PANTHER" id="PTHR43390">
    <property type="entry name" value="SIGNAL PEPTIDASE I"/>
    <property type="match status" value="1"/>
</dbReference>
<dbReference type="EMBL" id="LKHV01000023">
    <property type="protein sequence ID" value="KRG17233.1"/>
    <property type="molecule type" value="Genomic_DNA"/>
</dbReference>
<dbReference type="STRING" id="437022.CC99x_02520"/>
<dbReference type="RefSeq" id="WP_057625602.1">
    <property type="nucleotide sequence ID" value="NZ_LKHV02000002.1"/>
</dbReference>
<reference evidence="6" key="2">
    <citation type="journal article" date="2016" name="Genome Announc.">
        <title>Draft Genome Sequences of Two Novel Amoeba-Resistant Intranuclear Bacteria, 'Candidatus Berkiella cookevillensis' and 'Candidatus Berkiella aquae'.</title>
        <authorList>
            <person name="Mehari Y.T."/>
            <person name="Arivett B.A."/>
            <person name="Farone A.L."/>
            <person name="Gunderson J.H."/>
            <person name="Farone M.B."/>
        </authorList>
    </citation>
    <scope>NUCLEOTIDE SEQUENCE</scope>
    <source>
        <strain evidence="6">CC99</strain>
    </source>
</reference>
<reference evidence="5" key="1">
    <citation type="submission" date="2015-09" db="EMBL/GenBank/DDBJ databases">
        <title>Draft Genome Sequences of Two Novel Amoeba-resistant Intranuclear Bacteria, Candidatus Berkiella cookevillensis and Candidatus Berkiella aquae.</title>
        <authorList>
            <person name="Mehari Y.T."/>
            <person name="Arivett B.A."/>
            <person name="Farone A.L."/>
            <person name="Gunderson J.H."/>
            <person name="Farone M.B."/>
        </authorList>
    </citation>
    <scope>NUCLEOTIDE SEQUENCE [LARGE SCALE GENOMIC DNA]</scope>
    <source>
        <strain evidence="5">CC99</strain>
    </source>
</reference>
<dbReference type="InterPro" id="IPR000223">
    <property type="entry name" value="Pept_S26A_signal_pept_1"/>
</dbReference>
<evidence type="ECO:0000256" key="3">
    <source>
        <dbReference type="RuleBase" id="RU362042"/>
    </source>
</evidence>